<dbReference type="GO" id="GO:0043161">
    <property type="term" value="P:proteasome-mediated ubiquitin-dependent protein catabolic process"/>
    <property type="evidence" value="ECO:0000318"/>
    <property type="project" value="GO_Central"/>
</dbReference>
<organism evidence="4 5">
    <name type="scientific">Branchiostoma floridae</name>
    <name type="common">Florida lancelet</name>
    <name type="synonym">Amphioxus</name>
    <dbReference type="NCBI Taxonomy" id="7739"/>
    <lineage>
        <taxon>Eukaryota</taxon>
        <taxon>Metazoa</taxon>
        <taxon>Chordata</taxon>
        <taxon>Cephalochordata</taxon>
        <taxon>Leptocardii</taxon>
        <taxon>Amphioxiformes</taxon>
        <taxon>Branchiostomatidae</taxon>
        <taxon>Branchiostoma</taxon>
    </lineage>
</organism>
<dbReference type="Gene3D" id="1.25.40.420">
    <property type="match status" value="1"/>
</dbReference>
<evidence type="ECO:0000256" key="2">
    <source>
        <dbReference type="ARBA" id="ARBA00022737"/>
    </source>
</evidence>
<dbReference type="RefSeq" id="XP_035675933.1">
    <property type="nucleotide sequence ID" value="XM_035820040.1"/>
</dbReference>
<dbReference type="OrthoDB" id="6359816at2759"/>
<evidence type="ECO:0000256" key="1">
    <source>
        <dbReference type="ARBA" id="ARBA00022441"/>
    </source>
</evidence>
<keyword evidence="1" id="KW-0880">Kelch repeat</keyword>
<dbReference type="GO" id="GO:0031463">
    <property type="term" value="C:Cul3-RING ubiquitin ligase complex"/>
    <property type="evidence" value="ECO:0000318"/>
    <property type="project" value="GO_Central"/>
</dbReference>
<dbReference type="PANTHER" id="PTHR24412">
    <property type="entry name" value="KELCH PROTEIN"/>
    <property type="match status" value="1"/>
</dbReference>
<reference evidence="4" key="1">
    <citation type="journal article" date="2020" name="Nat. Ecol. Evol.">
        <title>Deeply conserved synteny resolves early events in vertebrate evolution.</title>
        <authorList>
            <person name="Simakov O."/>
            <person name="Marletaz F."/>
            <person name="Yue J.X."/>
            <person name="O'Connell B."/>
            <person name="Jenkins J."/>
            <person name="Brandt A."/>
            <person name="Calef R."/>
            <person name="Tung C.H."/>
            <person name="Huang T.K."/>
            <person name="Schmutz J."/>
            <person name="Satoh N."/>
            <person name="Yu J.K."/>
            <person name="Putnam N.H."/>
            <person name="Green R.E."/>
            <person name="Rokhsar D.S."/>
        </authorList>
    </citation>
    <scope>NUCLEOTIDE SEQUENCE [LARGE SCALE GENOMIC DNA]</scope>
    <source>
        <strain evidence="4">S238N-H82</strain>
    </source>
</reference>
<gene>
    <name evidence="5" type="primary">LOC118415430</name>
</gene>
<dbReference type="Pfam" id="PF07707">
    <property type="entry name" value="BACK"/>
    <property type="match status" value="1"/>
</dbReference>
<sequence length="419" mass="48914">MAMNFASSEVFYSLSVNQLAEIISHDELDVKEETTVWEAVVRWVKHSREDRLHHLPSILPHIRFNLLTSDDTAAILDHPLVREDAGSSEVIRNRVKETSTPRKRFGMDTMEMALLFNFRKDEILFMNPREGKYVSRSYHFKEYCSVAAMAVSSDSNIYMLARDSGKLTMFKYKHIRNAHIWAHAGMSPVFTFLEQGKNSLDYNEHLVEVDRTLYYLGVKKRSDSTLVRMRKYNWYSDQWQECSQLEVDGLSKLSAAVTCCSHLYFFTKSKMHRYDPSQDLWHQKTPPRTDLPICTAVAMGTEIFCTDDLFTRTMVYDTESDRWQDLQGWLSPEFPSHLDMSNPQFFVLENQLHLVLEAYETTRERSSAQYMVYVYDRSADAWTDMKATIPKNRYVSGGSMCHVARMYNPLSDAQYAFMY</sequence>
<protein>
    <submittedName>
        <fullName evidence="5">Kelch-like protein 25</fullName>
    </submittedName>
</protein>
<evidence type="ECO:0000313" key="4">
    <source>
        <dbReference type="Proteomes" id="UP000001554"/>
    </source>
</evidence>
<dbReference type="SMART" id="SM00875">
    <property type="entry name" value="BACK"/>
    <property type="match status" value="1"/>
</dbReference>
<proteinExistence type="predicted"/>
<accession>A0A9J7L4R0</accession>
<dbReference type="GeneID" id="118415430"/>
<evidence type="ECO:0000313" key="5">
    <source>
        <dbReference type="RefSeq" id="XP_035675933.1"/>
    </source>
</evidence>
<dbReference type="InterPro" id="IPR015915">
    <property type="entry name" value="Kelch-typ_b-propeller"/>
</dbReference>
<keyword evidence="2" id="KW-0677">Repeat</keyword>
<dbReference type="PANTHER" id="PTHR24412:SF491">
    <property type="entry name" value="KELCH REPEAT AND BTB DOMAIN-CONTAINING PROTEIN 12"/>
    <property type="match status" value="1"/>
</dbReference>
<name>A0A9J7L4R0_BRAFL</name>
<reference evidence="5" key="2">
    <citation type="submission" date="2025-08" db="UniProtKB">
        <authorList>
            <consortium name="RefSeq"/>
        </authorList>
    </citation>
    <scope>IDENTIFICATION</scope>
    <source>
        <strain evidence="5">S238N-H82</strain>
        <tissue evidence="5">Testes</tissue>
    </source>
</reference>
<dbReference type="Proteomes" id="UP000001554">
    <property type="component" value="Chromosome 5"/>
</dbReference>
<feature type="domain" description="BACK" evidence="3">
    <location>
        <begin position="2"/>
        <end position="77"/>
    </location>
</feature>
<dbReference type="GO" id="GO:1990756">
    <property type="term" value="F:ubiquitin-like ligase-substrate adaptor activity"/>
    <property type="evidence" value="ECO:0000318"/>
    <property type="project" value="GO_Central"/>
</dbReference>
<dbReference type="GO" id="GO:0005737">
    <property type="term" value="C:cytoplasm"/>
    <property type="evidence" value="ECO:0000318"/>
    <property type="project" value="GO_Central"/>
</dbReference>
<dbReference type="SUPFAM" id="SSF117281">
    <property type="entry name" value="Kelch motif"/>
    <property type="match status" value="1"/>
</dbReference>
<dbReference type="KEGG" id="bfo:118415430"/>
<dbReference type="InterPro" id="IPR011705">
    <property type="entry name" value="BACK"/>
</dbReference>
<dbReference type="AlphaFoldDB" id="A0A9J7L4R0"/>
<evidence type="ECO:0000259" key="3">
    <source>
        <dbReference type="SMART" id="SM00875"/>
    </source>
</evidence>
<keyword evidence="4" id="KW-1185">Reference proteome</keyword>
<dbReference type="Gene3D" id="2.120.10.80">
    <property type="entry name" value="Kelch-type beta propeller"/>
    <property type="match status" value="1"/>
</dbReference>